<dbReference type="GO" id="GO:0006633">
    <property type="term" value="P:fatty acid biosynthetic process"/>
    <property type="evidence" value="ECO:0007669"/>
    <property type="project" value="TreeGrafter"/>
</dbReference>
<dbReference type="InterPro" id="IPR002539">
    <property type="entry name" value="MaoC-like_dom"/>
</dbReference>
<gene>
    <name evidence="2" type="primary">phaJ</name>
    <name evidence="2" type="ORF">PIGHUM_02945</name>
</gene>
<evidence type="ECO:0000313" key="2">
    <source>
        <dbReference type="EMBL" id="VCU70866.1"/>
    </source>
</evidence>
<dbReference type="RefSeq" id="WP_160142284.1">
    <property type="nucleotide sequence ID" value="NZ_UWPJ01000023.1"/>
</dbReference>
<dbReference type="Gene3D" id="3.10.129.10">
    <property type="entry name" value="Hotdog Thioesterase"/>
    <property type="match status" value="1"/>
</dbReference>
<evidence type="ECO:0000259" key="1">
    <source>
        <dbReference type="Pfam" id="PF01575"/>
    </source>
</evidence>
<dbReference type="GO" id="GO:0018812">
    <property type="term" value="F:3-hydroxyacyl-CoA dehydratase activity"/>
    <property type="evidence" value="ECO:0007669"/>
    <property type="project" value="UniProtKB-EC"/>
</dbReference>
<keyword evidence="3" id="KW-1185">Reference proteome</keyword>
<dbReference type="AlphaFoldDB" id="A0A3P4B5Q7"/>
<organism evidence="2 3">
    <name type="scientific">Pigmentiphaga humi</name>
    <dbReference type="NCBI Taxonomy" id="2478468"/>
    <lineage>
        <taxon>Bacteria</taxon>
        <taxon>Pseudomonadati</taxon>
        <taxon>Pseudomonadota</taxon>
        <taxon>Betaproteobacteria</taxon>
        <taxon>Burkholderiales</taxon>
        <taxon>Alcaligenaceae</taxon>
        <taxon>Pigmentiphaga</taxon>
    </lineage>
</organism>
<dbReference type="Proteomes" id="UP000277294">
    <property type="component" value="Unassembled WGS sequence"/>
</dbReference>
<dbReference type="PANTHER" id="PTHR43437">
    <property type="entry name" value="HYDROXYACYL-THIOESTER DEHYDRATASE TYPE 2, MITOCHONDRIAL-RELATED"/>
    <property type="match status" value="1"/>
</dbReference>
<keyword evidence="2" id="KW-0456">Lyase</keyword>
<dbReference type="Pfam" id="PF01575">
    <property type="entry name" value="MaoC_dehydratas"/>
    <property type="match status" value="1"/>
</dbReference>
<proteinExistence type="predicted"/>
<evidence type="ECO:0000313" key="3">
    <source>
        <dbReference type="Proteomes" id="UP000277294"/>
    </source>
</evidence>
<dbReference type="EC" id="4.2.1.119" evidence="2"/>
<dbReference type="OrthoDB" id="9800237at2"/>
<dbReference type="GO" id="GO:0019171">
    <property type="term" value="F:(3R)-hydroxyacyl-[acyl-carrier-protein] dehydratase activity"/>
    <property type="evidence" value="ECO:0007669"/>
    <property type="project" value="TreeGrafter"/>
</dbReference>
<feature type="domain" description="MaoC-like" evidence="1">
    <location>
        <begin position="29"/>
        <end position="118"/>
    </location>
</feature>
<dbReference type="InterPro" id="IPR050965">
    <property type="entry name" value="UPF0336/Enoyl-CoA_hydratase"/>
</dbReference>
<protein>
    <submittedName>
        <fullName evidence="2">(R)-specific enoyl-CoA hydratase</fullName>
        <ecNumber evidence="2">4.2.1.119</ecNumber>
    </submittedName>
</protein>
<dbReference type="PANTHER" id="PTHR43437:SF3">
    <property type="entry name" value="HYDROXYACYL-THIOESTER DEHYDRATASE TYPE 2, MITOCHONDRIAL"/>
    <property type="match status" value="1"/>
</dbReference>
<sequence>MSSSIPQPGLAASSWPGGVVPEGLRFAGPSKTLTDAHSLLFSGLTGDTHRSHYDVEYAKTTRFGKPLVHGLLLASLTAAGASEVRDHLEGFVLVEQGCRFLNPVSVGDTIHSEFVVERIWEEAHRKFCRIGTRLVNHRGETVLEGFHCYRIIPPSQEDQA</sequence>
<dbReference type="SUPFAM" id="SSF54637">
    <property type="entry name" value="Thioesterase/thiol ester dehydrase-isomerase"/>
    <property type="match status" value="1"/>
</dbReference>
<dbReference type="InterPro" id="IPR029069">
    <property type="entry name" value="HotDog_dom_sf"/>
</dbReference>
<name>A0A3P4B5Q7_9BURK</name>
<reference evidence="2 3" key="1">
    <citation type="submission" date="2018-10" db="EMBL/GenBank/DDBJ databases">
        <authorList>
            <person name="Criscuolo A."/>
        </authorList>
    </citation>
    <scope>NUCLEOTIDE SEQUENCE [LARGE SCALE GENOMIC DNA]</scope>
    <source>
        <strain evidence="2">DnA1</strain>
    </source>
</reference>
<dbReference type="EMBL" id="UWPJ01000023">
    <property type="protein sequence ID" value="VCU70866.1"/>
    <property type="molecule type" value="Genomic_DNA"/>
</dbReference>
<accession>A0A3P4B5Q7</accession>